<dbReference type="Proteomes" id="UP000714275">
    <property type="component" value="Unassembled WGS sequence"/>
</dbReference>
<reference evidence="1" key="1">
    <citation type="journal article" date="2020" name="New Phytol.">
        <title>Comparative genomics reveals dynamic genome evolution in host specialist ectomycorrhizal fungi.</title>
        <authorList>
            <person name="Lofgren L.A."/>
            <person name="Nguyen N.H."/>
            <person name="Vilgalys R."/>
            <person name="Ruytinx J."/>
            <person name="Liao H.L."/>
            <person name="Branco S."/>
            <person name="Kuo A."/>
            <person name="LaButti K."/>
            <person name="Lipzen A."/>
            <person name="Andreopoulos W."/>
            <person name="Pangilinan J."/>
            <person name="Riley R."/>
            <person name="Hundley H."/>
            <person name="Na H."/>
            <person name="Barry K."/>
            <person name="Grigoriev I.V."/>
            <person name="Stajich J.E."/>
            <person name="Kennedy P.G."/>
        </authorList>
    </citation>
    <scope>NUCLEOTIDE SEQUENCE</scope>
    <source>
        <strain evidence="1">DOB743</strain>
    </source>
</reference>
<dbReference type="OrthoDB" id="2682201at2759"/>
<name>A0A9P6ZY00_9AGAM</name>
<dbReference type="AlphaFoldDB" id="A0A9P6ZY00"/>
<organism evidence="1 2">
    <name type="scientific">Suillus placidus</name>
    <dbReference type="NCBI Taxonomy" id="48579"/>
    <lineage>
        <taxon>Eukaryota</taxon>
        <taxon>Fungi</taxon>
        <taxon>Dikarya</taxon>
        <taxon>Basidiomycota</taxon>
        <taxon>Agaricomycotina</taxon>
        <taxon>Agaricomycetes</taxon>
        <taxon>Agaricomycetidae</taxon>
        <taxon>Boletales</taxon>
        <taxon>Suillineae</taxon>
        <taxon>Suillaceae</taxon>
        <taxon>Suillus</taxon>
    </lineage>
</organism>
<evidence type="ECO:0000313" key="2">
    <source>
        <dbReference type="Proteomes" id="UP000714275"/>
    </source>
</evidence>
<evidence type="ECO:0000313" key="1">
    <source>
        <dbReference type="EMBL" id="KAG1778656.1"/>
    </source>
</evidence>
<comment type="caution">
    <text evidence="1">The sequence shown here is derived from an EMBL/GenBank/DDBJ whole genome shotgun (WGS) entry which is preliminary data.</text>
</comment>
<sequence length="197" mass="21545">MFTGALSYPSGDLNLIVAQKGFALMHVFLIEHLAFHQISAICHRALSHVVRQFSQYAKDDQIITLSTPKPGMHVLHVILSACSTADMVLMTPGRLACFYLQWLAEGITVVRHTGHDVQASMKLGVTIGCQICVSQNSVSSATHTGRSSRASCGAKPHVVPVPVQEGVVIQPTVYHLDVNYWVKQYSLGVYMTASKRL</sequence>
<protein>
    <submittedName>
        <fullName evidence="1">Uncharacterized protein</fullName>
    </submittedName>
</protein>
<keyword evidence="2" id="KW-1185">Reference proteome</keyword>
<gene>
    <name evidence="1" type="ORF">EV702DRAFT_1044512</name>
</gene>
<proteinExistence type="predicted"/>
<accession>A0A9P6ZY00</accession>
<dbReference type="EMBL" id="JABBWD010000015">
    <property type="protein sequence ID" value="KAG1778656.1"/>
    <property type="molecule type" value="Genomic_DNA"/>
</dbReference>